<organism evidence="1 2">
    <name type="scientific">Brachionus calyciflorus</name>
    <dbReference type="NCBI Taxonomy" id="104777"/>
    <lineage>
        <taxon>Eukaryota</taxon>
        <taxon>Metazoa</taxon>
        <taxon>Spiralia</taxon>
        <taxon>Gnathifera</taxon>
        <taxon>Rotifera</taxon>
        <taxon>Eurotatoria</taxon>
        <taxon>Monogononta</taxon>
        <taxon>Pseudotrocha</taxon>
        <taxon>Ploima</taxon>
        <taxon>Brachionidae</taxon>
        <taxon>Brachionus</taxon>
    </lineage>
</organism>
<evidence type="ECO:0000313" key="2">
    <source>
        <dbReference type="Proteomes" id="UP000663879"/>
    </source>
</evidence>
<dbReference type="AlphaFoldDB" id="A0A814DFF7"/>
<reference evidence="1" key="1">
    <citation type="submission" date="2021-02" db="EMBL/GenBank/DDBJ databases">
        <authorList>
            <person name="Nowell W R."/>
        </authorList>
    </citation>
    <scope>NUCLEOTIDE SEQUENCE</scope>
    <source>
        <strain evidence="1">Ploen Becks lab</strain>
    </source>
</reference>
<dbReference type="EMBL" id="CAJNOC010002831">
    <property type="protein sequence ID" value="CAF0953884.1"/>
    <property type="molecule type" value="Genomic_DNA"/>
</dbReference>
<evidence type="ECO:0000313" key="1">
    <source>
        <dbReference type="EMBL" id="CAF0953884.1"/>
    </source>
</evidence>
<sequence length="277" mass="32278">MSSNNLNELIDEFDNLEIKSGKITSSQRGHPQLCYDAKCYTKGNTIGEVYTIYFHNNEDERLFENKEKRRKLKEATMTCTKIVSNVAPRQILASVINEVKSPDAIVNMPTYDADRQALNRYKKSTRPNYPPEPQSLADIIVPEFLTITLEDSSGIFDQILIYDSDKEDPRRFLFIPLTWVGYETTKKTGRGKAVKYEQVMVKPRFDIKLWNIKSRINDCLPCTNSFVEAWHNAFSSMLNNHPSIYRLIDKFKDEQKKSEDLMVKLETCVQYKRNRHI</sequence>
<dbReference type="OrthoDB" id="10067596at2759"/>
<keyword evidence="2" id="KW-1185">Reference proteome</keyword>
<accession>A0A814DFF7</accession>
<gene>
    <name evidence="1" type="ORF">OXX778_LOCUS14090</name>
</gene>
<dbReference type="Proteomes" id="UP000663879">
    <property type="component" value="Unassembled WGS sequence"/>
</dbReference>
<comment type="caution">
    <text evidence="1">The sequence shown here is derived from an EMBL/GenBank/DDBJ whole genome shotgun (WGS) entry which is preliminary data.</text>
</comment>
<proteinExistence type="predicted"/>
<protein>
    <submittedName>
        <fullName evidence="1">Uncharacterized protein</fullName>
    </submittedName>
</protein>
<name>A0A814DFF7_9BILA</name>